<evidence type="ECO:0000256" key="4">
    <source>
        <dbReference type="RuleBase" id="RU361267"/>
    </source>
</evidence>
<dbReference type="SUPFAM" id="SSF69593">
    <property type="entry name" value="Glycerol-3-phosphate (1)-acyltransferase"/>
    <property type="match status" value="1"/>
</dbReference>
<dbReference type="CDD" id="cd07989">
    <property type="entry name" value="LPLAT_AGPAT-like"/>
    <property type="match status" value="1"/>
</dbReference>
<keyword evidence="2 4" id="KW-0808">Transferase</keyword>
<keyword evidence="3 4" id="KW-0012">Acyltransferase</keyword>
<dbReference type="Pfam" id="PF01553">
    <property type="entry name" value="Acyltransferase"/>
    <property type="match status" value="1"/>
</dbReference>
<dbReference type="SMART" id="SM00563">
    <property type="entry name" value="PlsC"/>
    <property type="match status" value="1"/>
</dbReference>
<dbReference type="NCBIfam" id="TIGR00530">
    <property type="entry name" value="AGP_acyltrn"/>
    <property type="match status" value="1"/>
</dbReference>
<dbReference type="RefSeq" id="WP_023054196.1">
    <property type="nucleotide sequence ID" value="NZ_AWXA01000046.1"/>
</dbReference>
<dbReference type="EC" id="2.3.1.51" evidence="4"/>
<reference evidence="6 7" key="1">
    <citation type="submission" date="2013-09" db="EMBL/GenBank/DDBJ databases">
        <authorList>
            <person name="Durkin A.S."/>
            <person name="Haft D.R."/>
            <person name="McCorrison J."/>
            <person name="Torralba M."/>
            <person name="Gillis M."/>
            <person name="Haft D.H."/>
            <person name="Methe B."/>
            <person name="Sutton G."/>
            <person name="Nelson K.E."/>
        </authorList>
    </citation>
    <scope>NUCLEOTIDE SEQUENCE [LARGE SCALE GENOMIC DNA]</scope>
    <source>
        <strain evidence="6 7">BV3C16-1</strain>
    </source>
</reference>
<dbReference type="GO" id="GO:0003841">
    <property type="term" value="F:1-acylglycerol-3-phosphate O-acyltransferase activity"/>
    <property type="evidence" value="ECO:0007669"/>
    <property type="project" value="UniProtKB-UniRule"/>
</dbReference>
<dbReference type="InterPro" id="IPR004552">
    <property type="entry name" value="AGP_acyltrans"/>
</dbReference>
<dbReference type="GO" id="GO:0016020">
    <property type="term" value="C:membrane"/>
    <property type="evidence" value="ECO:0007669"/>
    <property type="project" value="InterPro"/>
</dbReference>
<dbReference type="STRING" id="1111454.HMPREF1250_0797"/>
<keyword evidence="7" id="KW-1185">Reference proteome</keyword>
<dbReference type="PANTHER" id="PTHR10434">
    <property type="entry name" value="1-ACYL-SN-GLYCEROL-3-PHOSPHATE ACYLTRANSFERASE"/>
    <property type="match status" value="1"/>
</dbReference>
<dbReference type="EMBL" id="AWXA01000046">
    <property type="protein sequence ID" value="ERT58185.1"/>
    <property type="molecule type" value="Genomic_DNA"/>
</dbReference>
<evidence type="ECO:0000313" key="6">
    <source>
        <dbReference type="EMBL" id="ERT58185.1"/>
    </source>
</evidence>
<comment type="caution">
    <text evidence="6">The sequence shown here is derived from an EMBL/GenBank/DDBJ whole genome shotgun (WGS) entry which is preliminary data.</text>
</comment>
<keyword evidence="4" id="KW-0594">Phospholipid biosynthesis</keyword>
<name>U7UFR1_9FIRM</name>
<keyword evidence="4" id="KW-1208">Phospholipid metabolism</keyword>
<keyword evidence="4" id="KW-0443">Lipid metabolism</keyword>
<protein>
    <recommendedName>
        <fullName evidence="4">1-acyl-sn-glycerol-3-phosphate acyltransferase</fullName>
        <ecNumber evidence="4">2.3.1.51</ecNumber>
    </recommendedName>
</protein>
<organism evidence="6 7">
    <name type="scientific">Megasphaera vaginalis</name>
    <name type="common">ex Srinivasan et al. 2021</name>
    <dbReference type="NCBI Taxonomy" id="1111454"/>
    <lineage>
        <taxon>Bacteria</taxon>
        <taxon>Bacillati</taxon>
        <taxon>Bacillota</taxon>
        <taxon>Negativicutes</taxon>
        <taxon>Veillonellales</taxon>
        <taxon>Veillonellaceae</taxon>
        <taxon>Megasphaera</taxon>
    </lineage>
</organism>
<comment type="similarity">
    <text evidence="1 4">Belongs to the 1-acyl-sn-glycerol-3-phosphate acyltransferase family.</text>
</comment>
<gene>
    <name evidence="6" type="ORF">HMPREF1250_0797</name>
</gene>
<evidence type="ECO:0000256" key="2">
    <source>
        <dbReference type="ARBA" id="ARBA00022679"/>
    </source>
</evidence>
<dbReference type="InterPro" id="IPR002123">
    <property type="entry name" value="Plipid/glycerol_acylTrfase"/>
</dbReference>
<sequence length="202" mass="22407">MRAFSYKIIRFLFNAVTYVWLGMKVYGAERIPQSGAFIVACNHASYFDPPLLGTAMRRRLIHFMAKEELFRNPLMGRFLRYVHTFPVRRGHVDRKAVVESLRILREGHVLGIFPEGTSRNQGKLGRFHEGMAAIAIKAGVPVLPAAVVNSRTLPKKSGPVCVAFGEPLYPPRGAGGKEDVETFTAAVHAAVERLLDRYGGAV</sequence>
<comment type="catalytic activity">
    <reaction evidence="4">
        <text>a 1-acyl-sn-glycero-3-phosphate + an acyl-CoA = a 1,2-diacyl-sn-glycero-3-phosphate + CoA</text>
        <dbReference type="Rhea" id="RHEA:19709"/>
        <dbReference type="ChEBI" id="CHEBI:57287"/>
        <dbReference type="ChEBI" id="CHEBI:57970"/>
        <dbReference type="ChEBI" id="CHEBI:58342"/>
        <dbReference type="ChEBI" id="CHEBI:58608"/>
        <dbReference type="EC" id="2.3.1.51"/>
    </reaction>
</comment>
<evidence type="ECO:0000259" key="5">
    <source>
        <dbReference type="SMART" id="SM00563"/>
    </source>
</evidence>
<comment type="domain">
    <text evidence="4">The HXXXXD motif is essential for acyltransferase activity and may constitute the binding site for the phosphate moiety of the glycerol-3-phosphate.</text>
</comment>
<evidence type="ECO:0000256" key="1">
    <source>
        <dbReference type="ARBA" id="ARBA00008655"/>
    </source>
</evidence>
<proteinExistence type="inferred from homology"/>
<evidence type="ECO:0000256" key="3">
    <source>
        <dbReference type="ARBA" id="ARBA00023315"/>
    </source>
</evidence>
<dbReference type="eggNOG" id="COG0204">
    <property type="taxonomic scope" value="Bacteria"/>
</dbReference>
<accession>U7UFR1</accession>
<dbReference type="AlphaFoldDB" id="U7UFR1"/>
<dbReference type="PATRIC" id="fig|1111454.3.peg.1686"/>
<feature type="domain" description="Phospholipid/glycerol acyltransferase" evidence="5">
    <location>
        <begin position="37"/>
        <end position="150"/>
    </location>
</feature>
<dbReference type="OrthoDB" id="9803035at2"/>
<dbReference type="Proteomes" id="UP000017090">
    <property type="component" value="Unassembled WGS sequence"/>
</dbReference>
<dbReference type="PANTHER" id="PTHR10434:SF11">
    <property type="entry name" value="1-ACYL-SN-GLYCEROL-3-PHOSPHATE ACYLTRANSFERASE"/>
    <property type="match status" value="1"/>
</dbReference>
<keyword evidence="4" id="KW-0444">Lipid biosynthesis</keyword>
<evidence type="ECO:0000313" key="7">
    <source>
        <dbReference type="Proteomes" id="UP000017090"/>
    </source>
</evidence>
<dbReference type="GO" id="GO:0006654">
    <property type="term" value="P:phosphatidic acid biosynthetic process"/>
    <property type="evidence" value="ECO:0007669"/>
    <property type="project" value="TreeGrafter"/>
</dbReference>